<keyword evidence="6" id="KW-0812">Transmembrane</keyword>
<organism evidence="14 15">
    <name type="scientific">Kryptolebias marmoratus</name>
    <name type="common">Mangrove killifish</name>
    <name type="synonym">Rivulus marmoratus</name>
    <dbReference type="NCBI Taxonomy" id="37003"/>
    <lineage>
        <taxon>Eukaryota</taxon>
        <taxon>Metazoa</taxon>
        <taxon>Chordata</taxon>
        <taxon>Craniata</taxon>
        <taxon>Vertebrata</taxon>
        <taxon>Euteleostomi</taxon>
        <taxon>Actinopterygii</taxon>
        <taxon>Neopterygii</taxon>
        <taxon>Teleostei</taxon>
        <taxon>Neoteleostei</taxon>
        <taxon>Acanthomorphata</taxon>
        <taxon>Ovalentaria</taxon>
        <taxon>Atherinomorphae</taxon>
        <taxon>Cyprinodontiformes</taxon>
        <taxon>Rivulidae</taxon>
        <taxon>Kryptolebias</taxon>
    </lineage>
</organism>
<reference evidence="14" key="1">
    <citation type="submission" date="2025-08" db="UniProtKB">
        <authorList>
            <consortium name="Ensembl"/>
        </authorList>
    </citation>
    <scope>IDENTIFICATION</scope>
</reference>
<evidence type="ECO:0000256" key="12">
    <source>
        <dbReference type="ARBA" id="ARBA00047105"/>
    </source>
</evidence>
<keyword evidence="11" id="KW-0472">Membrane</keyword>
<dbReference type="SUPFAM" id="SSF81508">
    <property type="entry name" value="Ubiquinone-binding protein QP-C of cytochrome bc1 complex (Ubiquinol-cytochrome c reductase)"/>
    <property type="match status" value="1"/>
</dbReference>
<evidence type="ECO:0000256" key="6">
    <source>
        <dbReference type="ARBA" id="ARBA00022692"/>
    </source>
</evidence>
<dbReference type="GO" id="GO:0045275">
    <property type="term" value="C:respiratory chain complex III"/>
    <property type="evidence" value="ECO:0007669"/>
    <property type="project" value="UniProtKB-UniRule"/>
</dbReference>
<keyword evidence="10 13" id="KW-0496">Mitochondrion</keyword>
<name>A0A3Q3AAX0_KRYMA</name>
<evidence type="ECO:0000256" key="13">
    <source>
        <dbReference type="RuleBase" id="RU368118"/>
    </source>
</evidence>
<evidence type="ECO:0000256" key="11">
    <source>
        <dbReference type="ARBA" id="ARBA00023136"/>
    </source>
</evidence>
<dbReference type="Gene3D" id="1.20.5.210">
    <property type="entry name" value="Cytochrome b-c1 complex subunit 8"/>
    <property type="match status" value="1"/>
</dbReference>
<dbReference type="AlphaFoldDB" id="A0A3Q3AAX0"/>
<evidence type="ECO:0000256" key="5">
    <source>
        <dbReference type="ARBA" id="ARBA00022660"/>
    </source>
</evidence>
<evidence type="ECO:0000256" key="4">
    <source>
        <dbReference type="ARBA" id="ARBA00022448"/>
    </source>
</evidence>
<dbReference type="OMA" id="GVPNMFR"/>
<keyword evidence="7 13" id="KW-0999">Mitochondrion inner membrane</keyword>
<accession>A0A3Q3AAX0</accession>
<dbReference type="InterPro" id="IPR036642">
    <property type="entry name" value="Cyt_bc1_su8_sf"/>
</dbReference>
<dbReference type="GeneTree" id="ENSGT00390000004029"/>
<keyword evidence="15" id="KW-1185">Reference proteome</keyword>
<dbReference type="Pfam" id="PF02939">
    <property type="entry name" value="UcrQ"/>
    <property type="match status" value="1"/>
</dbReference>
<dbReference type="GO" id="GO:0006122">
    <property type="term" value="P:mitochondrial electron transport, ubiquinol to cytochrome c"/>
    <property type="evidence" value="ECO:0007669"/>
    <property type="project" value="UniProtKB-UniRule"/>
</dbReference>
<evidence type="ECO:0000256" key="10">
    <source>
        <dbReference type="ARBA" id="ARBA00023128"/>
    </source>
</evidence>
<sequence length="80" mass="9564">MKFGDLARMRHIITFSLSPFEQKIFPNFFSEILPNTWRRFRGSFFRIAPPTALGYMVYSWGTNNHKESKRKKPEDYANDE</sequence>
<dbReference type="FunFam" id="1.20.5.210:FF:000001">
    <property type="entry name" value="Cytochrome b-c1 complex subunit 8"/>
    <property type="match status" value="1"/>
</dbReference>
<evidence type="ECO:0000256" key="9">
    <source>
        <dbReference type="ARBA" id="ARBA00022989"/>
    </source>
</evidence>
<dbReference type="GO" id="GO:0005743">
    <property type="term" value="C:mitochondrial inner membrane"/>
    <property type="evidence" value="ECO:0007669"/>
    <property type="project" value="UniProtKB-SubCell"/>
</dbReference>
<dbReference type="PANTHER" id="PTHR12119">
    <property type="entry name" value="UBIQUINOL-CYTOCHROME C REDUCTASE COMPLEX UBIQUINONE-BINDING PROTEIN QP-C"/>
    <property type="match status" value="1"/>
</dbReference>
<evidence type="ECO:0000256" key="2">
    <source>
        <dbReference type="ARBA" id="ARBA00007668"/>
    </source>
</evidence>
<evidence type="ECO:0000256" key="8">
    <source>
        <dbReference type="ARBA" id="ARBA00022982"/>
    </source>
</evidence>
<evidence type="ECO:0000256" key="1">
    <source>
        <dbReference type="ARBA" id="ARBA00004434"/>
    </source>
</evidence>
<dbReference type="STRING" id="37003.ENSKMAP00000008249"/>
<comment type="similarity">
    <text evidence="2 13">Belongs to the UQCRQ/QCR8 family.</text>
</comment>
<evidence type="ECO:0000313" key="15">
    <source>
        <dbReference type="Proteomes" id="UP000264800"/>
    </source>
</evidence>
<dbReference type="Proteomes" id="UP000264800">
    <property type="component" value="Unplaced"/>
</dbReference>
<dbReference type="Ensembl" id="ENSKMAT00000008376.1">
    <property type="protein sequence ID" value="ENSKMAP00000008249.1"/>
    <property type="gene ID" value="ENSKMAG00000006213.1"/>
</dbReference>
<evidence type="ECO:0000256" key="3">
    <source>
        <dbReference type="ARBA" id="ARBA00016324"/>
    </source>
</evidence>
<comment type="subcellular location">
    <subcellularLocation>
        <location evidence="1 13">Mitochondrion inner membrane</location>
        <topology evidence="1 13">Single-pass membrane protein</topology>
    </subcellularLocation>
</comment>
<evidence type="ECO:0000313" key="14">
    <source>
        <dbReference type="Ensembl" id="ENSKMAP00000008249.1"/>
    </source>
</evidence>
<keyword evidence="5 13" id="KW-0679">Respiratory chain</keyword>
<keyword evidence="4 13" id="KW-0813">Transport</keyword>
<keyword evidence="8 13" id="KW-0249">Electron transport</keyword>
<comment type="subunit">
    <text evidence="12 13">Component of the ubiquinol-cytochrome c oxidoreductase (cytochrome b-c1 complex, complex III, CIII), a multisubunit enzyme composed of 11 subunits. The complex is composed of 3 respiratory subunits cytochrome b, cytochrome c1 and Rieske protein UQCRFS1, 2 core protein subunits UQCRC1/QCR1 and UQCRC2/QCR2, and 6 low-molecular weight protein subunits UQCRH/QCR6, UQCRB/QCR7, UQCRQ/QCR8, UQCR10/QCR9, UQCR11/QCR10 and subunit 9, the cleavage product of Rieske protein UQCRFS1. The complex exists as an obligatory dimer and forms supercomplexes (SCs) in the inner mitochondrial membrane with NADH-ubiquinone oxidoreductase (complex I, CI) and cytochrome c oxidase (complex IV, CIV), resulting in different assemblies (supercomplex SCI(1)III(2)IV(1) and megacomplex MCI(2)III(2)IV(2)). Interacts with UQCC6.</text>
</comment>
<dbReference type="PANTHER" id="PTHR12119:SF2">
    <property type="entry name" value="CYTOCHROME B-C1 COMPLEX SUBUNIT 8"/>
    <property type="match status" value="1"/>
</dbReference>
<protein>
    <recommendedName>
        <fullName evidence="3 13">Cytochrome b-c1 complex subunit 8</fullName>
    </recommendedName>
    <alternativeName>
        <fullName evidence="13">Complex III subunit 8</fullName>
    </alternativeName>
</protein>
<proteinExistence type="inferred from homology"/>
<dbReference type="InterPro" id="IPR004205">
    <property type="entry name" value="Cyt_bc1_su8"/>
</dbReference>
<comment type="function">
    <text evidence="13">Component of the ubiquinol-cytochrome c oxidoreductase, a multisubunit transmembrane complex that is part of the mitochondrial electron transport chain which drives oxidative phosphorylation. The complex plays an important role in the uptake of multiple carbon sources present in different host niches.</text>
</comment>
<reference evidence="14" key="2">
    <citation type="submission" date="2025-09" db="UniProtKB">
        <authorList>
            <consortium name="Ensembl"/>
        </authorList>
    </citation>
    <scope>IDENTIFICATION</scope>
</reference>
<keyword evidence="9" id="KW-1133">Transmembrane helix</keyword>
<evidence type="ECO:0000256" key="7">
    <source>
        <dbReference type="ARBA" id="ARBA00022792"/>
    </source>
</evidence>